<dbReference type="CDD" id="cd00075">
    <property type="entry name" value="HATPase"/>
    <property type="match status" value="1"/>
</dbReference>
<dbReference type="PROSITE" id="PS50109">
    <property type="entry name" value="HIS_KIN"/>
    <property type="match status" value="1"/>
</dbReference>
<dbReference type="EMBL" id="VOGB01000004">
    <property type="protein sequence ID" value="MQM72870.1"/>
    <property type="molecule type" value="Genomic_DNA"/>
</dbReference>
<dbReference type="InterPro" id="IPR036097">
    <property type="entry name" value="HisK_dim/P_sf"/>
</dbReference>
<sequence length="413" mass="47858">MFREIKKQITLFNILILIVFLVFFIALLMFMWRWTYVNFSERFLVQTAQNIINSEKYETRKNTNYDGRASNYEFILWDGDHHSEHMKVFNDSLILRGHELLQDTKFNKTFRTFETNHITYRVYSKRFKKDNEVKTLQIFQQISNEQNFTQTVFVILLFFGSAGILILIPISYFLAGKSLQPVKKSYENQKKFIADASHELRTPLTVIQTNIEVLRMKEDEVLSENIHWLNNIASESETMSKLISNLLTIAQADNNRLVFNKKVFDLSALCAEVYDLMFDFANQQKITLKSDIQQDIEYKGDEDKLKQAIRILVDNAIKYTTAPGTVSIKLTAAMRSIQIAVTDTGVGLSEEDKKKIFERFYRVDDARHREQGGFGLGLNICDLIVKQHGGKITIDSELGKGSTFTIILPKYAL</sequence>
<keyword evidence="8 9" id="KW-0472">Membrane</keyword>
<evidence type="ECO:0000259" key="10">
    <source>
        <dbReference type="PROSITE" id="PS50109"/>
    </source>
</evidence>
<dbReference type="Proteomes" id="UP000473648">
    <property type="component" value="Unassembled WGS sequence"/>
</dbReference>
<proteinExistence type="predicted"/>
<keyword evidence="7" id="KW-0902">Two-component regulatory system</keyword>
<keyword evidence="9" id="KW-1133">Transmembrane helix</keyword>
<reference evidence="11" key="1">
    <citation type="journal article" date="2020" name="Appl. Environ. Microbiol.">
        <title>Medium-Chain Fatty Acid Synthesis by 'Candidatus Weimeria bifida' gen. nov., sp. nov., and 'Candidatus Pseudoramibacter fermentans' sp. nov.</title>
        <authorList>
            <person name="Scarborough M.J."/>
            <person name="Myers K.S."/>
            <person name="Donohue T.J."/>
            <person name="Noguera D.R."/>
        </authorList>
    </citation>
    <scope>NUCLEOTIDE SEQUENCE</scope>
    <source>
        <strain evidence="11">EUB1.1</strain>
    </source>
</reference>
<dbReference type="InterPro" id="IPR004358">
    <property type="entry name" value="Sig_transdc_His_kin-like_C"/>
</dbReference>
<feature type="transmembrane region" description="Helical" evidence="9">
    <location>
        <begin position="152"/>
        <end position="175"/>
    </location>
</feature>
<dbReference type="GO" id="GO:0016020">
    <property type="term" value="C:membrane"/>
    <property type="evidence" value="ECO:0007669"/>
    <property type="project" value="UniProtKB-SubCell"/>
</dbReference>
<dbReference type="FunFam" id="3.30.565.10:FF:000006">
    <property type="entry name" value="Sensor histidine kinase WalK"/>
    <property type="match status" value="1"/>
</dbReference>
<keyword evidence="12" id="KW-1185">Reference proteome</keyword>
<evidence type="ECO:0000256" key="1">
    <source>
        <dbReference type="ARBA" id="ARBA00000085"/>
    </source>
</evidence>
<accession>A0A6L5GSV2</accession>
<comment type="subcellular location">
    <subcellularLocation>
        <location evidence="2">Membrane</location>
    </subcellularLocation>
</comment>
<dbReference type="SMART" id="SM00387">
    <property type="entry name" value="HATPase_c"/>
    <property type="match status" value="1"/>
</dbReference>
<dbReference type="GO" id="GO:0000155">
    <property type="term" value="F:phosphorelay sensor kinase activity"/>
    <property type="evidence" value="ECO:0007669"/>
    <property type="project" value="InterPro"/>
</dbReference>
<comment type="caution">
    <text evidence="11">The sequence shown here is derived from an EMBL/GenBank/DDBJ whole genome shotgun (WGS) entry which is preliminary data.</text>
</comment>
<dbReference type="PANTHER" id="PTHR43711">
    <property type="entry name" value="TWO-COMPONENT HISTIDINE KINASE"/>
    <property type="match status" value="1"/>
</dbReference>
<keyword evidence="5" id="KW-0808">Transferase</keyword>
<dbReference type="Gene3D" id="3.30.565.10">
    <property type="entry name" value="Histidine kinase-like ATPase, C-terminal domain"/>
    <property type="match status" value="1"/>
</dbReference>
<evidence type="ECO:0000256" key="3">
    <source>
        <dbReference type="ARBA" id="ARBA00012438"/>
    </source>
</evidence>
<keyword evidence="4" id="KW-0597">Phosphoprotein</keyword>
<dbReference type="SMART" id="SM00388">
    <property type="entry name" value="HisKA"/>
    <property type="match status" value="1"/>
</dbReference>
<dbReference type="Pfam" id="PF02518">
    <property type="entry name" value="HATPase_c"/>
    <property type="match status" value="1"/>
</dbReference>
<evidence type="ECO:0000256" key="4">
    <source>
        <dbReference type="ARBA" id="ARBA00022553"/>
    </source>
</evidence>
<dbReference type="InterPro" id="IPR050736">
    <property type="entry name" value="Sensor_HK_Regulatory"/>
</dbReference>
<dbReference type="FunFam" id="1.10.287.130:FF:000001">
    <property type="entry name" value="Two-component sensor histidine kinase"/>
    <property type="match status" value="1"/>
</dbReference>
<dbReference type="PANTHER" id="PTHR43711:SF1">
    <property type="entry name" value="HISTIDINE KINASE 1"/>
    <property type="match status" value="1"/>
</dbReference>
<evidence type="ECO:0000256" key="2">
    <source>
        <dbReference type="ARBA" id="ARBA00004370"/>
    </source>
</evidence>
<dbReference type="EC" id="2.7.13.3" evidence="3"/>
<dbReference type="InterPro" id="IPR036890">
    <property type="entry name" value="HATPase_C_sf"/>
</dbReference>
<dbReference type="InterPro" id="IPR003594">
    <property type="entry name" value="HATPase_dom"/>
</dbReference>
<evidence type="ECO:0000313" key="12">
    <source>
        <dbReference type="Proteomes" id="UP000473648"/>
    </source>
</evidence>
<dbReference type="PRINTS" id="PR00344">
    <property type="entry name" value="BCTRLSENSOR"/>
</dbReference>
<evidence type="ECO:0000256" key="9">
    <source>
        <dbReference type="SAM" id="Phobius"/>
    </source>
</evidence>
<organism evidence="11 12">
    <name type="scientific">Candidatus Pseudoramibacter fermentans</name>
    <dbReference type="NCBI Taxonomy" id="2594427"/>
    <lineage>
        <taxon>Bacteria</taxon>
        <taxon>Bacillati</taxon>
        <taxon>Bacillota</taxon>
        <taxon>Clostridia</taxon>
        <taxon>Eubacteriales</taxon>
        <taxon>Eubacteriaceae</taxon>
        <taxon>Pseudoramibacter</taxon>
    </lineage>
</organism>
<protein>
    <recommendedName>
        <fullName evidence="3">histidine kinase</fullName>
        <ecNumber evidence="3">2.7.13.3</ecNumber>
    </recommendedName>
</protein>
<comment type="catalytic activity">
    <reaction evidence="1">
        <text>ATP + protein L-histidine = ADP + protein N-phospho-L-histidine.</text>
        <dbReference type="EC" id="2.7.13.3"/>
    </reaction>
</comment>
<dbReference type="InterPro" id="IPR005467">
    <property type="entry name" value="His_kinase_dom"/>
</dbReference>
<gene>
    <name evidence="11" type="ORF">FRC53_05485</name>
</gene>
<feature type="domain" description="Histidine kinase" evidence="10">
    <location>
        <begin position="195"/>
        <end position="412"/>
    </location>
</feature>
<evidence type="ECO:0000256" key="8">
    <source>
        <dbReference type="ARBA" id="ARBA00023136"/>
    </source>
</evidence>
<evidence type="ECO:0000256" key="7">
    <source>
        <dbReference type="ARBA" id="ARBA00023012"/>
    </source>
</evidence>
<dbReference type="SUPFAM" id="SSF47384">
    <property type="entry name" value="Homodimeric domain of signal transducing histidine kinase"/>
    <property type="match status" value="1"/>
</dbReference>
<dbReference type="CDD" id="cd00082">
    <property type="entry name" value="HisKA"/>
    <property type="match status" value="1"/>
</dbReference>
<dbReference type="AlphaFoldDB" id="A0A6L5GSV2"/>
<name>A0A6L5GSV2_9FIRM</name>
<dbReference type="Pfam" id="PF00512">
    <property type="entry name" value="HisKA"/>
    <property type="match status" value="1"/>
</dbReference>
<dbReference type="Gene3D" id="1.10.287.130">
    <property type="match status" value="1"/>
</dbReference>
<feature type="transmembrane region" description="Helical" evidence="9">
    <location>
        <begin position="12"/>
        <end position="32"/>
    </location>
</feature>
<dbReference type="SUPFAM" id="SSF55874">
    <property type="entry name" value="ATPase domain of HSP90 chaperone/DNA topoisomerase II/histidine kinase"/>
    <property type="match status" value="1"/>
</dbReference>
<keyword evidence="6 11" id="KW-0418">Kinase</keyword>
<keyword evidence="9" id="KW-0812">Transmembrane</keyword>
<evidence type="ECO:0000256" key="6">
    <source>
        <dbReference type="ARBA" id="ARBA00022777"/>
    </source>
</evidence>
<evidence type="ECO:0000313" key="11">
    <source>
        <dbReference type="EMBL" id="MQM72870.1"/>
    </source>
</evidence>
<evidence type="ECO:0000256" key="5">
    <source>
        <dbReference type="ARBA" id="ARBA00022679"/>
    </source>
</evidence>
<dbReference type="InterPro" id="IPR003661">
    <property type="entry name" value="HisK_dim/P_dom"/>
</dbReference>